<name>A0A9P5Q4G2_9AGAR</name>
<reference evidence="1" key="1">
    <citation type="submission" date="2020-11" db="EMBL/GenBank/DDBJ databases">
        <authorList>
            <consortium name="DOE Joint Genome Institute"/>
            <person name="Ahrendt S."/>
            <person name="Riley R."/>
            <person name="Andreopoulos W."/>
            <person name="Labutti K."/>
            <person name="Pangilinan J."/>
            <person name="Ruiz-Duenas F.J."/>
            <person name="Barrasa J.M."/>
            <person name="Sanchez-Garcia M."/>
            <person name="Camarero S."/>
            <person name="Miyauchi S."/>
            <person name="Serrano A."/>
            <person name="Linde D."/>
            <person name="Babiker R."/>
            <person name="Drula E."/>
            <person name="Ayuso-Fernandez I."/>
            <person name="Pacheco R."/>
            <person name="Padilla G."/>
            <person name="Ferreira P."/>
            <person name="Barriuso J."/>
            <person name="Kellner H."/>
            <person name="Castanera R."/>
            <person name="Alfaro M."/>
            <person name="Ramirez L."/>
            <person name="Pisabarro A.G."/>
            <person name="Kuo A."/>
            <person name="Tritt A."/>
            <person name="Lipzen A."/>
            <person name="He G."/>
            <person name="Yan M."/>
            <person name="Ng V."/>
            <person name="Cullen D."/>
            <person name="Martin F."/>
            <person name="Rosso M.-N."/>
            <person name="Henrissat B."/>
            <person name="Hibbett D."/>
            <person name="Martinez A.T."/>
            <person name="Grigoriev I.V."/>
        </authorList>
    </citation>
    <scope>NUCLEOTIDE SEQUENCE</scope>
    <source>
        <strain evidence="1">AH 40177</strain>
    </source>
</reference>
<protein>
    <submittedName>
        <fullName evidence="1">Uncharacterized protein</fullName>
    </submittedName>
</protein>
<evidence type="ECO:0000313" key="1">
    <source>
        <dbReference type="EMBL" id="KAF9074437.1"/>
    </source>
</evidence>
<accession>A0A9P5Q4G2</accession>
<dbReference type="AlphaFoldDB" id="A0A9P5Q4G2"/>
<sequence length="56" mass="6162">MKSFLSFKTDSTFRTPLKKIGTTYDTAAQIVLLASTKIINISGGMEGRLLNKPEDI</sequence>
<dbReference type="OrthoDB" id="10253736at2759"/>
<gene>
    <name evidence="1" type="ORF">BDP27DRAFT_1317085</name>
</gene>
<keyword evidence="2" id="KW-1185">Reference proteome</keyword>
<comment type="caution">
    <text evidence="1">The sequence shown here is derived from an EMBL/GenBank/DDBJ whole genome shotgun (WGS) entry which is preliminary data.</text>
</comment>
<evidence type="ECO:0000313" key="2">
    <source>
        <dbReference type="Proteomes" id="UP000772434"/>
    </source>
</evidence>
<proteinExistence type="predicted"/>
<organism evidence="1 2">
    <name type="scientific">Rhodocollybia butyracea</name>
    <dbReference type="NCBI Taxonomy" id="206335"/>
    <lineage>
        <taxon>Eukaryota</taxon>
        <taxon>Fungi</taxon>
        <taxon>Dikarya</taxon>
        <taxon>Basidiomycota</taxon>
        <taxon>Agaricomycotina</taxon>
        <taxon>Agaricomycetes</taxon>
        <taxon>Agaricomycetidae</taxon>
        <taxon>Agaricales</taxon>
        <taxon>Marasmiineae</taxon>
        <taxon>Omphalotaceae</taxon>
        <taxon>Rhodocollybia</taxon>
    </lineage>
</organism>
<dbReference type="EMBL" id="JADNRY010000013">
    <property type="protein sequence ID" value="KAF9074437.1"/>
    <property type="molecule type" value="Genomic_DNA"/>
</dbReference>
<dbReference type="Proteomes" id="UP000772434">
    <property type="component" value="Unassembled WGS sequence"/>
</dbReference>